<dbReference type="Gene3D" id="3.40.50.1000">
    <property type="entry name" value="HAD superfamily/HAD-like"/>
    <property type="match status" value="1"/>
</dbReference>
<comment type="catalytic activity">
    <reaction evidence="12">
        <text>Cd(2+)(in) + ATP + H2O = Cd(2+)(out) + ADP + phosphate + H(+)</text>
        <dbReference type="Rhea" id="RHEA:12132"/>
        <dbReference type="ChEBI" id="CHEBI:15377"/>
        <dbReference type="ChEBI" id="CHEBI:15378"/>
        <dbReference type="ChEBI" id="CHEBI:30616"/>
        <dbReference type="ChEBI" id="CHEBI:43474"/>
        <dbReference type="ChEBI" id="CHEBI:48775"/>
        <dbReference type="ChEBI" id="CHEBI:456216"/>
        <dbReference type="EC" id="7.2.2.21"/>
    </reaction>
</comment>
<dbReference type="InterPro" id="IPR018303">
    <property type="entry name" value="ATPase_P-typ_P_site"/>
</dbReference>
<accession>A0A1B7LFK8</accession>
<dbReference type="SFLD" id="SFLDF00027">
    <property type="entry name" value="p-type_atpase"/>
    <property type="match status" value="1"/>
</dbReference>
<dbReference type="Pfam" id="PF00122">
    <property type="entry name" value="E1-E2_ATPase"/>
    <property type="match status" value="1"/>
</dbReference>
<protein>
    <recommendedName>
        <fullName evidence="11">Cd(2+)-exporting ATPase</fullName>
        <ecNumber evidence="11">7.2.2.21</ecNumber>
    </recommendedName>
</protein>
<dbReference type="SUPFAM" id="SSF55008">
    <property type="entry name" value="HMA, heavy metal-associated domain"/>
    <property type="match status" value="1"/>
</dbReference>
<dbReference type="InterPro" id="IPR044492">
    <property type="entry name" value="P_typ_ATPase_HD_dom"/>
</dbReference>
<dbReference type="GO" id="GO:0005524">
    <property type="term" value="F:ATP binding"/>
    <property type="evidence" value="ECO:0007669"/>
    <property type="project" value="UniProtKB-UniRule"/>
</dbReference>
<keyword evidence="16" id="KW-1185">Reference proteome</keyword>
<dbReference type="InterPro" id="IPR036163">
    <property type="entry name" value="HMA_dom_sf"/>
</dbReference>
<keyword evidence="7 13" id="KW-0067">ATP-binding</keyword>
<dbReference type="PANTHER" id="PTHR48085:SF5">
    <property type="entry name" value="CADMIUM_ZINC-TRANSPORTING ATPASE HMA4-RELATED"/>
    <property type="match status" value="1"/>
</dbReference>
<feature type="domain" description="HMA" evidence="14">
    <location>
        <begin position="2"/>
        <end position="65"/>
    </location>
</feature>
<dbReference type="PRINTS" id="PR00941">
    <property type="entry name" value="CDATPASE"/>
</dbReference>
<dbReference type="EMBL" id="LYVF01000127">
    <property type="protein sequence ID" value="OAT82931.1"/>
    <property type="molecule type" value="Genomic_DNA"/>
</dbReference>
<evidence type="ECO:0000313" key="16">
    <source>
        <dbReference type="Proteomes" id="UP000078532"/>
    </source>
</evidence>
<dbReference type="Gene3D" id="3.30.70.100">
    <property type="match status" value="1"/>
</dbReference>
<dbReference type="InterPro" id="IPR036412">
    <property type="entry name" value="HAD-like_sf"/>
</dbReference>
<dbReference type="InterPro" id="IPR023299">
    <property type="entry name" value="ATPase_P-typ_cyto_dom_N"/>
</dbReference>
<dbReference type="SUPFAM" id="SSF81665">
    <property type="entry name" value="Calcium ATPase, transmembrane domain M"/>
    <property type="match status" value="1"/>
</dbReference>
<name>A0A1B7LFK8_9FIRM</name>
<evidence type="ECO:0000256" key="4">
    <source>
        <dbReference type="ARBA" id="ARBA00022692"/>
    </source>
</evidence>
<keyword evidence="5 13" id="KW-0479">Metal-binding</keyword>
<dbReference type="PROSITE" id="PS50846">
    <property type="entry name" value="HMA_2"/>
    <property type="match status" value="1"/>
</dbReference>
<evidence type="ECO:0000256" key="5">
    <source>
        <dbReference type="ARBA" id="ARBA00022723"/>
    </source>
</evidence>
<dbReference type="PROSITE" id="PS00154">
    <property type="entry name" value="ATPASE_E1_E2"/>
    <property type="match status" value="1"/>
</dbReference>
<dbReference type="Gene3D" id="3.40.1110.10">
    <property type="entry name" value="Calcium-transporting ATPase, cytoplasmic domain N"/>
    <property type="match status" value="1"/>
</dbReference>
<dbReference type="InterPro" id="IPR001757">
    <property type="entry name" value="P_typ_ATPase"/>
</dbReference>
<feature type="transmembrane region" description="Helical" evidence="13">
    <location>
        <begin position="86"/>
        <end position="104"/>
    </location>
</feature>
<dbReference type="InterPro" id="IPR008250">
    <property type="entry name" value="ATPase_P-typ_transduc_dom_A_sf"/>
</dbReference>
<keyword evidence="8" id="KW-1278">Translocase</keyword>
<keyword evidence="3" id="KW-0104">Cadmium</keyword>
<evidence type="ECO:0000256" key="12">
    <source>
        <dbReference type="ARBA" id="ARBA00049338"/>
    </source>
</evidence>
<evidence type="ECO:0000256" key="1">
    <source>
        <dbReference type="ARBA" id="ARBA00004651"/>
    </source>
</evidence>
<comment type="subcellular location">
    <subcellularLocation>
        <location evidence="1">Cell membrane</location>
        <topology evidence="1">Multi-pass membrane protein</topology>
    </subcellularLocation>
</comment>
<dbReference type="InterPro" id="IPR006121">
    <property type="entry name" value="HMA_dom"/>
</dbReference>
<keyword evidence="4 13" id="KW-0812">Transmembrane</keyword>
<dbReference type="AlphaFoldDB" id="A0A1B7LFK8"/>
<reference evidence="15 16" key="1">
    <citation type="submission" date="2016-04" db="EMBL/GenBank/DDBJ databases">
        <authorList>
            <person name="Evans L.H."/>
            <person name="Alamgir A."/>
            <person name="Owens N."/>
            <person name="Weber N.D."/>
            <person name="Virtaneva K."/>
            <person name="Barbian K."/>
            <person name="Babar A."/>
            <person name="Rosenke K."/>
        </authorList>
    </citation>
    <scope>NUCLEOTIDE SEQUENCE [LARGE SCALE GENOMIC DNA]</scope>
    <source>
        <strain evidence="15 16">LMa1</strain>
    </source>
</reference>
<dbReference type="CDD" id="cd00371">
    <property type="entry name" value="HMA"/>
    <property type="match status" value="1"/>
</dbReference>
<dbReference type="SFLD" id="SFLDS00003">
    <property type="entry name" value="Haloacid_Dehalogenase"/>
    <property type="match status" value="1"/>
</dbReference>
<dbReference type="Gene3D" id="2.70.150.10">
    <property type="entry name" value="Calcium-transporting ATPase, cytoplasmic transduction domain A"/>
    <property type="match status" value="1"/>
</dbReference>
<evidence type="ECO:0000256" key="7">
    <source>
        <dbReference type="ARBA" id="ARBA00022840"/>
    </source>
</evidence>
<evidence type="ECO:0000256" key="11">
    <source>
        <dbReference type="ARBA" id="ARBA00039103"/>
    </source>
</evidence>
<dbReference type="NCBIfam" id="TIGR01494">
    <property type="entry name" value="ATPase_P-type"/>
    <property type="match status" value="2"/>
</dbReference>
<evidence type="ECO:0000256" key="2">
    <source>
        <dbReference type="ARBA" id="ARBA00006024"/>
    </source>
</evidence>
<keyword evidence="6 13" id="KW-0547">Nucleotide-binding</keyword>
<evidence type="ECO:0000256" key="10">
    <source>
        <dbReference type="ARBA" id="ARBA00023136"/>
    </source>
</evidence>
<proteinExistence type="inferred from homology"/>
<dbReference type="STRING" id="1838280.A6M21_08480"/>
<dbReference type="SUPFAM" id="SSF56784">
    <property type="entry name" value="HAD-like"/>
    <property type="match status" value="1"/>
</dbReference>
<evidence type="ECO:0000256" key="9">
    <source>
        <dbReference type="ARBA" id="ARBA00022989"/>
    </source>
</evidence>
<dbReference type="Proteomes" id="UP000078532">
    <property type="component" value="Unassembled WGS sequence"/>
</dbReference>
<dbReference type="Pfam" id="PF00403">
    <property type="entry name" value="HMA"/>
    <property type="match status" value="1"/>
</dbReference>
<keyword evidence="13" id="KW-1003">Cell membrane</keyword>
<evidence type="ECO:0000256" key="6">
    <source>
        <dbReference type="ARBA" id="ARBA00022741"/>
    </source>
</evidence>
<feature type="transmembrane region" description="Helical" evidence="13">
    <location>
        <begin position="110"/>
        <end position="129"/>
    </location>
</feature>
<dbReference type="FunFam" id="2.70.150.10:FF:000002">
    <property type="entry name" value="Copper-transporting ATPase 1, putative"/>
    <property type="match status" value="1"/>
</dbReference>
<dbReference type="SUPFAM" id="SSF81653">
    <property type="entry name" value="Calcium ATPase, transduction domain A"/>
    <property type="match status" value="1"/>
</dbReference>
<comment type="similarity">
    <text evidence="2 13">Belongs to the cation transport ATPase (P-type) (TC 3.A.3) family. Type IB subfamily.</text>
</comment>
<evidence type="ECO:0000256" key="13">
    <source>
        <dbReference type="RuleBase" id="RU362081"/>
    </source>
</evidence>
<dbReference type="GO" id="GO:0008551">
    <property type="term" value="F:P-type cadmium transporter activity"/>
    <property type="evidence" value="ECO:0007669"/>
    <property type="project" value="UniProtKB-EC"/>
</dbReference>
<evidence type="ECO:0000313" key="15">
    <source>
        <dbReference type="EMBL" id="OAT82931.1"/>
    </source>
</evidence>
<feature type="transmembrane region" description="Helical" evidence="13">
    <location>
        <begin position="344"/>
        <end position="368"/>
    </location>
</feature>
<dbReference type="InterPro" id="IPR051014">
    <property type="entry name" value="Cation_Transport_ATPase_IB"/>
</dbReference>
<feature type="transmembrane region" description="Helical" evidence="13">
    <location>
        <begin position="312"/>
        <end position="332"/>
    </location>
</feature>
<dbReference type="SFLD" id="SFLDG00002">
    <property type="entry name" value="C1.7:_P-type_atpase_like"/>
    <property type="match status" value="1"/>
</dbReference>
<dbReference type="InterPro" id="IPR059000">
    <property type="entry name" value="ATPase_P-type_domA"/>
</dbReference>
<dbReference type="PANTHER" id="PTHR48085">
    <property type="entry name" value="CADMIUM/ZINC-TRANSPORTING ATPASE HMA2-RELATED"/>
    <property type="match status" value="1"/>
</dbReference>
<dbReference type="InterPro" id="IPR027256">
    <property type="entry name" value="P-typ_ATPase_IB"/>
</dbReference>
<feature type="transmembrane region" description="Helical" evidence="13">
    <location>
        <begin position="675"/>
        <end position="694"/>
    </location>
</feature>
<dbReference type="Pfam" id="PF00702">
    <property type="entry name" value="Hydrolase"/>
    <property type="match status" value="1"/>
</dbReference>
<dbReference type="GO" id="GO:0005886">
    <property type="term" value="C:plasma membrane"/>
    <property type="evidence" value="ECO:0007669"/>
    <property type="project" value="UniProtKB-SubCell"/>
</dbReference>
<dbReference type="EC" id="7.2.2.21" evidence="11"/>
<evidence type="ECO:0000259" key="14">
    <source>
        <dbReference type="PROSITE" id="PS50846"/>
    </source>
</evidence>
<dbReference type="InterPro" id="IPR023214">
    <property type="entry name" value="HAD_sf"/>
</dbReference>
<dbReference type="GO" id="GO:0016887">
    <property type="term" value="F:ATP hydrolysis activity"/>
    <property type="evidence" value="ECO:0007669"/>
    <property type="project" value="InterPro"/>
</dbReference>
<dbReference type="GO" id="GO:0046872">
    <property type="term" value="F:metal ion binding"/>
    <property type="evidence" value="ECO:0007669"/>
    <property type="project" value="UniProtKB-KW"/>
</dbReference>
<evidence type="ECO:0000256" key="3">
    <source>
        <dbReference type="ARBA" id="ARBA00022539"/>
    </source>
</evidence>
<gene>
    <name evidence="15" type="ORF">A6M21_08480</name>
</gene>
<dbReference type="NCBIfam" id="TIGR01525">
    <property type="entry name" value="ATPase-IB_hvy"/>
    <property type="match status" value="1"/>
</dbReference>
<comment type="caution">
    <text evidence="15">The sequence shown here is derived from an EMBL/GenBank/DDBJ whole genome shotgun (WGS) entry which is preliminary data.</text>
</comment>
<dbReference type="InterPro" id="IPR023298">
    <property type="entry name" value="ATPase_P-typ_TM_dom_sf"/>
</dbReference>
<dbReference type="PRINTS" id="PR00119">
    <property type="entry name" value="CATATPASE"/>
</dbReference>
<organism evidence="15 16">
    <name type="scientific">Desulfotomaculum copahuensis</name>
    <dbReference type="NCBI Taxonomy" id="1838280"/>
    <lineage>
        <taxon>Bacteria</taxon>
        <taxon>Bacillati</taxon>
        <taxon>Bacillota</taxon>
        <taxon>Clostridia</taxon>
        <taxon>Eubacteriales</taxon>
        <taxon>Desulfotomaculaceae</taxon>
        <taxon>Desulfotomaculum</taxon>
    </lineage>
</organism>
<keyword evidence="10 13" id="KW-0472">Membrane</keyword>
<sequence length="724" mass="75710">MSVSRLRLTGLDCADCAAKLASRLGGMDGVGEVDLNFGAGILTISHSIPVSEVIRMINGSGYGAEPVEAVSRPAHAPEGFKAGRRLLLTVLCGVFLGAGFIFSLTELPAAYSIGLYLLAIISGGLYTAISGWRAIKSLSPDMNFLMTVAVIGAAAIGQWSEGATVVFLFSLGNLLQSYTMEKTRRSIRELMDLSPREALVRRGGHEMRLPVAEVIVDDVLIVRPGERIAMDGRVISGLSAVNQAPITGESMPVEKGPGATVFAGTINGEGALEVRVTRLAQDTTLARVINLVEEAQAQKAPSQQFIDVFARYYTPAVIGAAVLVAVMPALIWGLPFVPWFTRALILLVIACPCALVISTPVSIVAAIGSAARRGVLIKGGAHLEAAGSLKVVAFDKTGTLTTGRPEVTDVLPLLAVPGPKGDENFAPYPPSPDGCNAAQSRLLAIAAAVESRSEHPLGRAIRLRAATAGLAIQPGRDYRSLAGKGASAVIDGQTYYIGNTLLFEELGVSAAAAAGWMEQLPADGKTAVLVGTATEMLGVIAVADRVRPGTRAVIDSLRRSGIQRILMLTGDHAATARAVAGQLGVDGFRAGMLPRDKLDAVRELKEQYGKVAMVGDGVNDAPALAAATVGIAVGGAGSDTALETADVVLLAGDLARLPYAMHLSRRALRIIKENIWFAILIKALFIVLTFAGLANLWMAVFADTGAALLVIANGMRLMRVGEAY</sequence>
<evidence type="ECO:0000256" key="8">
    <source>
        <dbReference type="ARBA" id="ARBA00022967"/>
    </source>
</evidence>
<keyword evidence="9 13" id="KW-1133">Transmembrane helix</keyword>